<gene>
    <name evidence="17" type="primary">20348782</name>
    <name evidence="16" type="ORF">GGTG_08324</name>
</gene>
<dbReference type="InterPro" id="IPR055374">
    <property type="entry name" value="Ribophorin_II_3rd"/>
</dbReference>
<dbReference type="GO" id="GO:0006487">
    <property type="term" value="P:protein N-linked glycosylation"/>
    <property type="evidence" value="ECO:0007669"/>
    <property type="project" value="TreeGrafter"/>
</dbReference>
<evidence type="ECO:0000256" key="13">
    <source>
        <dbReference type="SAM" id="SignalP"/>
    </source>
</evidence>
<dbReference type="Pfam" id="PF23860">
    <property type="entry name" value="Ribophorin_II_3rd"/>
    <property type="match status" value="1"/>
</dbReference>
<dbReference type="EnsemblFungi" id="EJT74484">
    <property type="protein sequence ID" value="EJT74484"/>
    <property type="gene ID" value="GGTG_08324"/>
</dbReference>
<reference evidence="16" key="3">
    <citation type="submission" date="2010-09" db="EMBL/GenBank/DDBJ databases">
        <title>Annotation of Gaeumannomyces graminis var. tritici R3-111a-1.</title>
        <authorList>
            <consortium name="The Broad Institute Genome Sequencing Platform"/>
            <person name="Ma L.-J."/>
            <person name="Dead R."/>
            <person name="Young S.K."/>
            <person name="Zeng Q."/>
            <person name="Gargeya S."/>
            <person name="Fitzgerald M."/>
            <person name="Haas B."/>
            <person name="Abouelleil A."/>
            <person name="Alvarado L."/>
            <person name="Arachchi H.M."/>
            <person name="Berlin A."/>
            <person name="Brown A."/>
            <person name="Chapman S.B."/>
            <person name="Chen Z."/>
            <person name="Dunbar C."/>
            <person name="Freedman E."/>
            <person name="Gearin G."/>
            <person name="Gellesch M."/>
            <person name="Goldberg J."/>
            <person name="Griggs A."/>
            <person name="Gujja S."/>
            <person name="Heiman D."/>
            <person name="Howarth C."/>
            <person name="Larson L."/>
            <person name="Lui A."/>
            <person name="MacDonald P.J.P."/>
            <person name="Mehta T."/>
            <person name="Montmayeur A."/>
            <person name="Murphy C."/>
            <person name="Neiman D."/>
            <person name="Pearson M."/>
            <person name="Priest M."/>
            <person name="Roberts A."/>
            <person name="Saif S."/>
            <person name="Shea T."/>
            <person name="Shenoy N."/>
            <person name="Sisk P."/>
            <person name="Stolte C."/>
            <person name="Sykes S."/>
            <person name="Yandava C."/>
            <person name="Wortman J."/>
            <person name="Nusbaum C."/>
            <person name="Birren B."/>
        </authorList>
    </citation>
    <scope>NUCLEOTIDE SEQUENCE</scope>
    <source>
        <strain evidence="16">R3-111a-1</strain>
    </source>
</reference>
<dbReference type="EMBL" id="GL385398">
    <property type="protein sequence ID" value="EJT74484.1"/>
    <property type="molecule type" value="Genomic_DNA"/>
</dbReference>
<evidence type="ECO:0000256" key="9">
    <source>
        <dbReference type="ARBA" id="ARBA00023136"/>
    </source>
</evidence>
<dbReference type="AlphaFoldDB" id="J3P488"/>
<keyword evidence="9 12" id="KW-0472">Membrane</keyword>
<feature type="domain" description="Ribophorin II third" evidence="14">
    <location>
        <begin position="30"/>
        <end position="135"/>
    </location>
</feature>
<dbReference type="eggNOG" id="KOG2447">
    <property type="taxonomic scope" value="Eukaryota"/>
</dbReference>
<comment type="pathway">
    <text evidence="3">Protein modification; protein glycosylation.</text>
</comment>
<reference evidence="16" key="2">
    <citation type="submission" date="2010-07" db="EMBL/GenBank/DDBJ databases">
        <authorList>
            <consortium name="The Broad Institute Genome Sequencing Platform"/>
            <consortium name="Broad Institute Genome Sequencing Center for Infectious Disease"/>
            <person name="Ma L.-J."/>
            <person name="Dead R."/>
            <person name="Young S."/>
            <person name="Zeng Q."/>
            <person name="Koehrsen M."/>
            <person name="Alvarado L."/>
            <person name="Berlin A."/>
            <person name="Chapman S.B."/>
            <person name="Chen Z."/>
            <person name="Freedman E."/>
            <person name="Gellesch M."/>
            <person name="Goldberg J."/>
            <person name="Griggs A."/>
            <person name="Gujja S."/>
            <person name="Heilman E.R."/>
            <person name="Heiman D."/>
            <person name="Hepburn T."/>
            <person name="Howarth C."/>
            <person name="Jen D."/>
            <person name="Larson L."/>
            <person name="Mehta T."/>
            <person name="Neiman D."/>
            <person name="Pearson M."/>
            <person name="Roberts A."/>
            <person name="Saif S."/>
            <person name="Shea T."/>
            <person name="Shenoy N."/>
            <person name="Sisk P."/>
            <person name="Stolte C."/>
            <person name="Sykes S."/>
            <person name="Walk T."/>
            <person name="White J."/>
            <person name="Yandava C."/>
            <person name="Haas B."/>
            <person name="Nusbaum C."/>
            <person name="Birren B."/>
        </authorList>
    </citation>
    <scope>NUCLEOTIDE SEQUENCE</scope>
    <source>
        <strain evidence="16">R3-111a-1</strain>
    </source>
</reference>
<dbReference type="PANTHER" id="PTHR12640:SF0">
    <property type="entry name" value="DOLICHYL-DIPHOSPHOOLIGOSACCHARIDE--PROTEIN GLYCOSYLTRANSFERASE SUBUNIT 2"/>
    <property type="match status" value="1"/>
</dbReference>
<name>J3P488_GAET3</name>
<evidence type="ECO:0000259" key="15">
    <source>
        <dbReference type="Pfam" id="PF25147"/>
    </source>
</evidence>
<dbReference type="HOGENOM" id="CLU_051361_0_0_1"/>
<keyword evidence="6 13" id="KW-0732">Signal</keyword>
<feature type="transmembrane region" description="Helical" evidence="12">
    <location>
        <begin position="189"/>
        <end position="212"/>
    </location>
</feature>
<evidence type="ECO:0000256" key="3">
    <source>
        <dbReference type="ARBA" id="ARBA00004922"/>
    </source>
</evidence>
<comment type="function">
    <text evidence="1">Subunit of the oligosaccharyl transferase (OST) complex that catalyzes the initial transfer of a defined glycan (Glc(3)Man(9)GlcNAc(2) in eukaryotes) from the lipid carrier dolichol-pyrophosphate to an asparagine residue within an Asn-X-Ser/Thr consensus motif in nascent polypeptide chains, the first step in protein N-glycosylation. N-glycosylation occurs cotranslationally and the complex associates with the Sec61 complex at the channel-forming translocon complex that mediates protein translocation across the endoplasmic reticulum (ER). All subunits are required for a maximal enzyme activity.</text>
</comment>
<evidence type="ECO:0000256" key="6">
    <source>
        <dbReference type="ARBA" id="ARBA00022729"/>
    </source>
</evidence>
<evidence type="ECO:0000256" key="10">
    <source>
        <dbReference type="ARBA" id="ARBA00030078"/>
    </source>
</evidence>
<protein>
    <recommendedName>
        <fullName evidence="11">Ribophorin II</fullName>
    </recommendedName>
    <alternativeName>
        <fullName evidence="10">Ribophorin-2</fullName>
    </alternativeName>
</protein>
<evidence type="ECO:0000256" key="8">
    <source>
        <dbReference type="ARBA" id="ARBA00022989"/>
    </source>
</evidence>
<dbReference type="GO" id="GO:0008250">
    <property type="term" value="C:oligosaccharyltransferase complex"/>
    <property type="evidence" value="ECO:0007669"/>
    <property type="project" value="InterPro"/>
</dbReference>
<dbReference type="VEuPathDB" id="FungiDB:GGTG_08324"/>
<dbReference type="OrthoDB" id="432292at2759"/>
<feature type="domain" description="Ribophorin II C-terminal" evidence="15">
    <location>
        <begin position="179"/>
        <end position="282"/>
    </location>
</feature>
<evidence type="ECO:0000313" key="17">
    <source>
        <dbReference type="EnsemblFungi" id="EJT74484"/>
    </source>
</evidence>
<dbReference type="UniPathway" id="UPA00378"/>
<evidence type="ECO:0000256" key="11">
    <source>
        <dbReference type="ARBA" id="ARBA00032139"/>
    </source>
</evidence>
<keyword evidence="8 12" id="KW-1133">Transmembrane helix</keyword>
<evidence type="ECO:0000256" key="7">
    <source>
        <dbReference type="ARBA" id="ARBA00022824"/>
    </source>
</evidence>
<evidence type="ECO:0000256" key="4">
    <source>
        <dbReference type="ARBA" id="ARBA00009038"/>
    </source>
</evidence>
<proteinExistence type="inferred from homology"/>
<keyword evidence="5 12" id="KW-0812">Transmembrane</keyword>
<organism evidence="16">
    <name type="scientific">Gaeumannomyces tritici (strain R3-111a-1)</name>
    <name type="common">Wheat and barley take-all root rot fungus</name>
    <name type="synonym">Gaeumannomyces graminis var. tritici</name>
    <dbReference type="NCBI Taxonomy" id="644352"/>
    <lineage>
        <taxon>Eukaryota</taxon>
        <taxon>Fungi</taxon>
        <taxon>Dikarya</taxon>
        <taxon>Ascomycota</taxon>
        <taxon>Pezizomycotina</taxon>
        <taxon>Sordariomycetes</taxon>
        <taxon>Sordariomycetidae</taxon>
        <taxon>Magnaporthales</taxon>
        <taxon>Magnaporthaceae</taxon>
        <taxon>Gaeumannomyces</taxon>
    </lineage>
</organism>
<comment type="similarity">
    <text evidence="4">Belongs to the SWP1 family.</text>
</comment>
<evidence type="ECO:0000313" key="16">
    <source>
        <dbReference type="EMBL" id="EJT74484.1"/>
    </source>
</evidence>
<reference evidence="17" key="4">
    <citation type="journal article" date="2015" name="G3 (Bethesda)">
        <title>Genome sequences of three phytopathogenic species of the Magnaporthaceae family of fungi.</title>
        <authorList>
            <person name="Okagaki L.H."/>
            <person name="Nunes C.C."/>
            <person name="Sailsbery J."/>
            <person name="Clay B."/>
            <person name="Brown D."/>
            <person name="John T."/>
            <person name="Oh Y."/>
            <person name="Young N."/>
            <person name="Fitzgerald M."/>
            <person name="Haas B.J."/>
            <person name="Zeng Q."/>
            <person name="Young S."/>
            <person name="Adiconis X."/>
            <person name="Fan L."/>
            <person name="Levin J.Z."/>
            <person name="Mitchell T.K."/>
            <person name="Okubara P.A."/>
            <person name="Farman M.L."/>
            <person name="Kohn L.M."/>
            <person name="Birren B."/>
            <person name="Ma L.-J."/>
            <person name="Dean R.A."/>
        </authorList>
    </citation>
    <scope>NUCLEOTIDE SEQUENCE</scope>
    <source>
        <strain evidence="17">R3-111a-1</strain>
    </source>
</reference>
<evidence type="ECO:0000256" key="12">
    <source>
        <dbReference type="SAM" id="Phobius"/>
    </source>
</evidence>
<dbReference type="Pfam" id="PF25147">
    <property type="entry name" value="Ribophorin_II_C"/>
    <property type="match status" value="1"/>
</dbReference>
<reference evidence="17" key="5">
    <citation type="submission" date="2018-04" db="UniProtKB">
        <authorList>
            <consortium name="EnsemblFungi"/>
        </authorList>
    </citation>
    <scope>IDENTIFICATION</scope>
    <source>
        <strain evidence="17">R3-111a-1</strain>
    </source>
</reference>
<comment type="subcellular location">
    <subcellularLocation>
        <location evidence="2">Endoplasmic reticulum membrane</location>
        <topology evidence="2">Multi-pass membrane protein</topology>
    </subcellularLocation>
</comment>
<dbReference type="STRING" id="644352.J3P488"/>
<evidence type="ECO:0000313" key="18">
    <source>
        <dbReference type="Proteomes" id="UP000006039"/>
    </source>
</evidence>
<dbReference type="InterPro" id="IPR056790">
    <property type="entry name" value="Ribophorin_II_C"/>
</dbReference>
<evidence type="ECO:0000256" key="1">
    <source>
        <dbReference type="ARBA" id="ARBA00002791"/>
    </source>
</evidence>
<dbReference type="Proteomes" id="UP000006039">
    <property type="component" value="Unassembled WGS sequence"/>
</dbReference>
<sequence length="287" mass="30230">MVLLRSAASAVLLLAAGVAQAATAWTFDDASVSVSAKKGGDPVKEKLSAMSPLSKSLRLGSADSLKVILTTKDGGKAKRPHQAFVLLQEPETGLEAPFPFTVKENGKAVVQIAHKDVPEQLLKSSKPVRASIVIGSFGSAQGVVAPVFEVELAQDAAVPAAEADAPVRYAKKPEIHHVFRDDPRSPPKIVSLVFAAAVAATVPILFISWSLLGANLNHLQKALGASPVSHATFFGSILAMEGIFFLYYSGWTLFQVLPLIGVVSAVTFLSGKNALGEVQSRRLAGER</sequence>
<feature type="transmembrane region" description="Helical" evidence="12">
    <location>
        <begin position="253"/>
        <end position="271"/>
    </location>
</feature>
<reference evidence="18" key="1">
    <citation type="submission" date="2010-07" db="EMBL/GenBank/DDBJ databases">
        <title>The genome sequence of Gaeumannomyces graminis var. tritici strain R3-111a-1.</title>
        <authorList>
            <consortium name="The Broad Institute Genome Sequencing Platform"/>
            <person name="Ma L.-J."/>
            <person name="Dead R."/>
            <person name="Young S."/>
            <person name="Zeng Q."/>
            <person name="Koehrsen M."/>
            <person name="Alvarado L."/>
            <person name="Berlin A."/>
            <person name="Chapman S.B."/>
            <person name="Chen Z."/>
            <person name="Freedman E."/>
            <person name="Gellesch M."/>
            <person name="Goldberg J."/>
            <person name="Griggs A."/>
            <person name="Gujja S."/>
            <person name="Heilman E.R."/>
            <person name="Heiman D."/>
            <person name="Hepburn T."/>
            <person name="Howarth C."/>
            <person name="Jen D."/>
            <person name="Larson L."/>
            <person name="Mehta T."/>
            <person name="Neiman D."/>
            <person name="Pearson M."/>
            <person name="Roberts A."/>
            <person name="Saif S."/>
            <person name="Shea T."/>
            <person name="Shenoy N."/>
            <person name="Sisk P."/>
            <person name="Stolte C."/>
            <person name="Sykes S."/>
            <person name="Walk T."/>
            <person name="White J."/>
            <person name="Yandava C."/>
            <person name="Haas B."/>
            <person name="Nusbaum C."/>
            <person name="Birren B."/>
        </authorList>
    </citation>
    <scope>NUCLEOTIDE SEQUENCE [LARGE SCALE GENOMIC DNA]</scope>
    <source>
        <strain evidence="18">R3-111a-1</strain>
    </source>
</reference>
<dbReference type="RefSeq" id="XP_009224428.1">
    <property type="nucleotide sequence ID" value="XM_009226164.1"/>
</dbReference>
<keyword evidence="7" id="KW-0256">Endoplasmic reticulum</keyword>
<dbReference type="PANTHER" id="PTHR12640">
    <property type="entry name" value="RIBOPHORIN II"/>
    <property type="match status" value="1"/>
</dbReference>
<evidence type="ECO:0000256" key="5">
    <source>
        <dbReference type="ARBA" id="ARBA00022692"/>
    </source>
</evidence>
<feature type="chain" id="PRO_5015094831" description="Ribophorin II" evidence="13">
    <location>
        <begin position="22"/>
        <end position="287"/>
    </location>
</feature>
<dbReference type="FunCoup" id="J3P488">
    <property type="interactions" value="127"/>
</dbReference>
<keyword evidence="18" id="KW-1185">Reference proteome</keyword>
<dbReference type="GeneID" id="20348782"/>
<feature type="signal peptide" evidence="13">
    <location>
        <begin position="1"/>
        <end position="21"/>
    </location>
</feature>
<dbReference type="InterPro" id="IPR008814">
    <property type="entry name" value="Swp1"/>
</dbReference>
<evidence type="ECO:0000259" key="14">
    <source>
        <dbReference type="Pfam" id="PF23860"/>
    </source>
</evidence>
<evidence type="ECO:0000256" key="2">
    <source>
        <dbReference type="ARBA" id="ARBA00004477"/>
    </source>
</evidence>
<accession>J3P488</accession>